<dbReference type="PANTHER" id="PTHR43399:SF4">
    <property type="entry name" value="CELL WALL-ASSOCIATED PROTEASE"/>
    <property type="match status" value="1"/>
</dbReference>
<evidence type="ECO:0000256" key="8">
    <source>
        <dbReference type="ARBA" id="ARBA00023069"/>
    </source>
</evidence>
<dbReference type="InterPro" id="IPR022398">
    <property type="entry name" value="Peptidase_S8_His-AS"/>
</dbReference>
<evidence type="ECO:0000256" key="11">
    <source>
        <dbReference type="RuleBase" id="RU003355"/>
    </source>
</evidence>
<evidence type="ECO:0000256" key="1">
    <source>
        <dbReference type="ARBA" id="ARBA00004138"/>
    </source>
</evidence>
<dbReference type="GO" id="GO:0006508">
    <property type="term" value="P:proteolysis"/>
    <property type="evidence" value="ECO:0007669"/>
    <property type="project" value="UniProtKB-KW"/>
</dbReference>
<dbReference type="SUPFAM" id="SSF50969">
    <property type="entry name" value="YVTN repeat-like/Quinoprotein amine dehydrogenase"/>
    <property type="match status" value="1"/>
</dbReference>
<dbReference type="InterPro" id="IPR051048">
    <property type="entry name" value="Peptidase_S8/S53_subtilisin"/>
</dbReference>
<dbReference type="InterPro" id="IPR023827">
    <property type="entry name" value="Peptidase_S8_Asp-AS"/>
</dbReference>
<dbReference type="SUPFAM" id="SSF49464">
    <property type="entry name" value="Carboxypeptidase regulatory domain-like"/>
    <property type="match status" value="1"/>
</dbReference>
<comment type="similarity">
    <text evidence="3 10 11">Belongs to the peptidase S8 family.</text>
</comment>
<dbReference type="Proteomes" id="UP000534294">
    <property type="component" value="Unassembled WGS sequence"/>
</dbReference>
<name>A0A7W7YQH1_9BACT</name>
<evidence type="ECO:0000256" key="7">
    <source>
        <dbReference type="ARBA" id="ARBA00022825"/>
    </source>
</evidence>
<feature type="active site" description="Charge relay system" evidence="10">
    <location>
        <position position="465"/>
    </location>
</feature>
<dbReference type="Gene3D" id="2.60.40.1120">
    <property type="entry name" value="Carboxypeptidase-like, regulatory domain"/>
    <property type="match status" value="1"/>
</dbReference>
<evidence type="ECO:0000256" key="12">
    <source>
        <dbReference type="SAM" id="MobiDB-lite"/>
    </source>
</evidence>
<keyword evidence="4" id="KW-0963">Cytoplasm</keyword>
<feature type="active site" description="Charge relay system" evidence="10">
    <location>
        <position position="251"/>
    </location>
</feature>
<dbReference type="InterPro" id="IPR024361">
    <property type="entry name" value="BACON"/>
</dbReference>
<proteinExistence type="inferred from homology"/>
<feature type="domain" description="HYDIN/VesB/CFA65-like Ig-like" evidence="16">
    <location>
        <begin position="1070"/>
        <end position="1165"/>
    </location>
</feature>
<comment type="caution">
    <text evidence="17">The sequence shown here is derived from an EMBL/GenBank/DDBJ whole genome shotgun (WGS) entry which is preliminary data.</text>
</comment>
<dbReference type="InterPro" id="IPR034204">
    <property type="entry name" value="PfSUB1-like_cat_dom"/>
</dbReference>
<dbReference type="Gene3D" id="3.40.50.200">
    <property type="entry name" value="Peptidase S8/S53 domain"/>
    <property type="match status" value="1"/>
</dbReference>
<dbReference type="InterPro" id="IPR036852">
    <property type="entry name" value="Peptidase_S8/S53_dom_sf"/>
</dbReference>
<dbReference type="PROSITE" id="PS00137">
    <property type="entry name" value="SUBTILASE_HIS"/>
    <property type="match status" value="1"/>
</dbReference>
<dbReference type="InterPro" id="IPR054090">
    <property type="entry name" value="Cep192_Spd-2-like_dom"/>
</dbReference>
<feature type="domain" description="Peptidase S8/S53" evidence="13">
    <location>
        <begin position="243"/>
        <end position="499"/>
    </location>
</feature>
<keyword evidence="8" id="KW-0969">Cilium</keyword>
<feature type="region of interest" description="Disordered" evidence="12">
    <location>
        <begin position="1"/>
        <end position="49"/>
    </location>
</feature>
<evidence type="ECO:0000259" key="14">
    <source>
        <dbReference type="Pfam" id="PF19190"/>
    </source>
</evidence>
<dbReference type="PANTHER" id="PTHR43399">
    <property type="entry name" value="SUBTILISIN-RELATED"/>
    <property type="match status" value="1"/>
</dbReference>
<dbReference type="InterPro" id="IPR013783">
    <property type="entry name" value="Ig-like_fold"/>
</dbReference>
<dbReference type="Pfam" id="PF00082">
    <property type="entry name" value="Peptidase_S8"/>
    <property type="match status" value="1"/>
</dbReference>
<dbReference type="InterPro" id="IPR053879">
    <property type="entry name" value="HYDIN_VesB_CFA65-like_Ig"/>
</dbReference>
<sequence>MSLPDGVNEKAKLAAKSSSAHTVASSSLTKEGTRESGSAPKILNSAPSDQLSVKGPANLYEQRLLKGAAMLAEKKTYDAAKQITREERLWRTDFKYPLIREEVFIREMGRSPPTVRREYSVADHLLVRFPDGISESAIAGWAKKNGFYIRHELKTTSVKLIATNQVSLEAEKAILAAFQRDFTKNPEPTMAVAERDYVVFPTLAPDDTSFASLWGMHNTGQTGGVLDADIDAPEAWDITTGSKDVLVAVIDTGLDRNHPDLATNVWKNPGEIPGNFVDDDGNGFVDDVYGWDFFSNDNNSMDEDGHGTHCAGTIGAVGNNRAGVVGVCWQVSLVGLRFLGPGGGSTSDAIECVNYATALGVDLTSNSWGGGGFSSLLKQAIDDAGADQILFVAAAGNDGTDNDADAHYPANYTSENVIAVASTTASDIYSSFSNFGLTTVDVAAPGSSIYSTVPGPSFATLSGTSMATPHVSGALALAKSIAPMVSAAELKNKLLHTVDTVPALAGRTVSGGRLNAQKLVNSFAGPYPLLTVTAVREVGSGNGDGIPNPGESFVIEFSVINRGTQPATNVVTMVTSSAGAASRVNIPQNLKEVGTLQPGERINDSNGFVVTAGADVTTPYSEELVFTLRYGVPQQLQVLRYPFRLYSSSVVNGRVTDLEDGSVLANATVILTGPSVVTATTNQEGRFSTILTDGVYQAIASAQGFLKSAAQEVIAPPGRAGLDFALSRPQLGISPASVMSEILRGDVIERRITLTNHGTAPLEWNLRARQVAEEPSSLSLPATTVSSSEVPDLVVGSMPDLAQEIPAITGASGNLQGVTIGAVATSVSRSVLIADLQARGAVVVTLSPPLTAAKLKGIHVIFLDDTITNLTPSDLNNLRAVVQAGAGLLCEADNFSSVLPAETLLAGTGIQPVSKTYRDLTLTDILPHPITAGVISLRELAVGWTLNLSGMAVPLVREPDGSTHAAVSLLGSGIVVVVGNEITNSSNFTTGDGRRFANQIIDGLLAGPSWLSCTPLFGTLAPGQEQDITLSLDSREEAAGAHRASLIIGSNIPDEPSSVLPVVMTILEAPKVKLSQESLEFGDVIERTPVTRDIIVTNDGTADLILQPGSFTGVGAAAFAVIPSEVLTVRPGDSQVLKISFLAKAALGFHQAEFNLVTNDPRHVLWTVPVNGTHVDAPKVSMSPLRADVRLLQGQTFTRTFTFKNTGKGILHVRPRLELVDTPAMEWAEVERSSELTIARGKSASVTVRFRAQTLEPGMYAAWLSGDTDDPDTPVLNGGLVMTVIPAPVPVYQGVSFGKTYVGQSQTQTLVLSNHGLVKLTLQASRGLNGAFQALVKLPMTILPGESREIPVKFAPTKVGEMNSSLVFAANVPERFFFVPVAGVAARLPSVKVTPTSLTVSASPGIPQTRVIKLSNTGGELLEWSLSPISAQAGWLQQMANTVHLAGGSQQEISLQFMTEQMAAGVYQSEIRIRTNDPHRPEVVVPVTLKVSSQSVLQAVPAEQNLGEIVQGNLASAPFELRNVGNLPLEIRTITSAHVELRPGWPNTVTLQPGESVPVYSSFQSAKVQNFKGALVVRTNSRVTGTVKLAVNAKVVSPATMEILPGEIAESVFPNRMKDVELQVRNEGDVPLNWSAQVAVEIDSPADAGSLATVLQRFNSRYASLTSLIPNVYAFTEGTSGYSITDGGLNMYDAGNLISTNLNAGQAVAYSDGAISTDQNLGNSSRYFTRKQPGLFVMAADLNGVSTLRFRGGLGADGAGTATGEIIHLHGYVGFLKRVSGSSVTSVNHLVILPNHPNLSHSFSTNTDLDNHDIMGLPASTRLYALVFSTGVGTSISDVQARQVMERFILAIAHDAAIPWLKIVTGDGQSLPDDTTSRLRVKLDATGLAAGTYLAAIEVSGNAPATPRVEVPVTLTVPTAPVLNVEPGKLDFLYTPVNGSVTQKLTLRNVGNSPLLITGATCNEAAFTCIPAQPSAIIAAGQIFNLDVRFSPQEARAYEGQLIIQSNSEGGTAVSIPLTASGIAAPLIRVSPLNLTLSTRPGVPVSAPITLENTGIAPLTWSISSSLTTGVLDVRSGTIAPGGSQVVTLTTASTAITVPGSSIQGITVSSNDPTRPQVGLLYTRIISAEPVLQVTPAALSFGTLFLPGTAQRQITLKNVGNSQLVISAASLPSSNVSLLDTTFPIILARDAVRNITVRYAPTTAEQLTGNLTFTTNNPITPSVVVPVAGQAGVPPTLSVSSTSLNVTLEEGQSFNTVFTIRNDGGIPLTWAASVTPGDSAPWLSLGQVSGTATAGGVSYFPVTLLANGPVPNTQSATVTLTSNAPLNGTVHIPVTLQTVPGELSVSTNFLESVTLTGVSAPSSSFGLQCRDGAFTAWTLSSNVPWIVPSRLSGRGDAEITLNYAASLAEGLHQGLITVTTENATRVLQVTRRVLNKQFSILQTDRRHDRVLGLVRGNEGLPSILAAINPTTLAIDQILALPTDVCSVDLTTDERTLYAVSFAGKSVSRVNLDDFKLVATQALPNHVNVGNVYHVQAGREGIVYYTDATENPGLHVFDFAAGAVRATFRLPGLVGIGSFVVAPDERTLYARSQMGWGSSGSAFLARVDCTTDALVQLSATSAVLAQDGHHSPILLGANLDSVITQGHFFTTSDLAGGPQGKLTGDSIFNASAYQDIWVTATQIIRADDGEVHQNLPAATQVTAFSPNQSRLIYAHLLTGEIVALDTSYLPRIAVSPGVASEEAQNVTFKELSWSGDPSVSFYDVYLGTDSSAVAAATIQTPGLFYASSASTTFSLGSGQLVQGQRYYWRIDLRSAEDHVVRGPVWSFRMAQAGVTPGQISSAAMPGETALSQHSLSIQTAGATTPWSLSSSVAWVTVGQTSGTGPATVLLSLNPSSLSAGVSVAELTLTSGHDVIKIPVQFEILGALNVLKMQADPSLPVVYALHREATAPYSSWLLWVDPATAAIQHGVKVGNAAVDFTVHVADDRLYTLVDDGRRVQIAHRQGARALQAAYTVSPPQVAVHASTFGRLATLSAANSLQLRQSTSGATVGTATQVLGRNSLTAVTADGSSLYAAVQQSGTTHGLVRYAITGVGVSFVTASYFAGTVEEPLLIPATGPSLIYGGQTYLLTNLNAVSNLNQKILAISRDGSRLLSDRAIYASGSPLVPLASLPFTTSWMGIAADGLHVLLYSPVTRTFQSVQMP</sequence>
<dbReference type="Pfam" id="PF19190">
    <property type="entry name" value="BACON_2"/>
    <property type="match status" value="1"/>
</dbReference>
<dbReference type="SUPFAM" id="SSF52743">
    <property type="entry name" value="Subtilisin-like"/>
    <property type="match status" value="1"/>
</dbReference>
<evidence type="ECO:0000313" key="18">
    <source>
        <dbReference type="Proteomes" id="UP000534294"/>
    </source>
</evidence>
<dbReference type="PROSITE" id="PS00136">
    <property type="entry name" value="SUBTILASE_ASP"/>
    <property type="match status" value="1"/>
</dbReference>
<accession>A0A7W7YQH1</accession>
<dbReference type="InterPro" id="IPR015943">
    <property type="entry name" value="WD40/YVTN_repeat-like_dom_sf"/>
</dbReference>
<evidence type="ECO:0000256" key="2">
    <source>
        <dbReference type="ARBA" id="ARBA00004496"/>
    </source>
</evidence>
<dbReference type="CDD" id="cd07473">
    <property type="entry name" value="Peptidases_S8_Subtilisin_like"/>
    <property type="match status" value="1"/>
</dbReference>
<evidence type="ECO:0000256" key="3">
    <source>
        <dbReference type="ARBA" id="ARBA00011073"/>
    </source>
</evidence>
<dbReference type="EMBL" id="JACHIF010000013">
    <property type="protein sequence ID" value="MBB5040468.1"/>
    <property type="molecule type" value="Genomic_DNA"/>
</dbReference>
<dbReference type="Gene3D" id="2.130.10.10">
    <property type="entry name" value="YVTN repeat-like/Quinoprotein amine dehydrogenase"/>
    <property type="match status" value="1"/>
</dbReference>
<protein>
    <submittedName>
        <fullName evidence="17">Subtilisin family serine protease</fullName>
    </submittedName>
</protein>
<feature type="domain" description="HYDIN/VesB/CFA65-like Ig-like" evidence="16">
    <location>
        <begin position="1921"/>
        <end position="2016"/>
    </location>
</feature>
<evidence type="ECO:0000256" key="4">
    <source>
        <dbReference type="ARBA" id="ARBA00022490"/>
    </source>
</evidence>
<evidence type="ECO:0000313" key="17">
    <source>
        <dbReference type="EMBL" id="MBB5040468.1"/>
    </source>
</evidence>
<keyword evidence="18" id="KW-1185">Reference proteome</keyword>
<evidence type="ECO:0000259" key="16">
    <source>
        <dbReference type="Pfam" id="PF22544"/>
    </source>
</evidence>
<dbReference type="Gene3D" id="2.60.40.10">
    <property type="entry name" value="Immunoglobulins"/>
    <property type="match status" value="9"/>
</dbReference>
<dbReference type="Pfam" id="PF22544">
    <property type="entry name" value="HYDIN_VesB_CFA65-like_Ig"/>
    <property type="match status" value="3"/>
</dbReference>
<keyword evidence="6 10" id="KW-0378">Hydrolase</keyword>
<dbReference type="InterPro" id="IPR008969">
    <property type="entry name" value="CarboxyPept-like_regulatory"/>
</dbReference>
<evidence type="ECO:0000259" key="15">
    <source>
        <dbReference type="Pfam" id="PF22073"/>
    </source>
</evidence>
<organism evidence="17 18">
    <name type="scientific">Prosthecobacter dejongeii</name>
    <dbReference type="NCBI Taxonomy" id="48465"/>
    <lineage>
        <taxon>Bacteria</taxon>
        <taxon>Pseudomonadati</taxon>
        <taxon>Verrucomicrobiota</taxon>
        <taxon>Verrucomicrobiia</taxon>
        <taxon>Verrucomicrobiales</taxon>
        <taxon>Verrucomicrobiaceae</taxon>
        <taxon>Prosthecobacter</taxon>
    </lineage>
</organism>
<evidence type="ECO:0000259" key="13">
    <source>
        <dbReference type="Pfam" id="PF00082"/>
    </source>
</evidence>
<dbReference type="PROSITE" id="PS00138">
    <property type="entry name" value="SUBTILASE_SER"/>
    <property type="match status" value="1"/>
</dbReference>
<dbReference type="InterPro" id="IPR000209">
    <property type="entry name" value="Peptidase_S8/S53_dom"/>
</dbReference>
<dbReference type="GO" id="GO:0004252">
    <property type="term" value="F:serine-type endopeptidase activity"/>
    <property type="evidence" value="ECO:0007669"/>
    <property type="project" value="UniProtKB-UniRule"/>
</dbReference>
<dbReference type="Pfam" id="PF22073">
    <property type="entry name" value="Cep192_D4"/>
    <property type="match status" value="1"/>
</dbReference>
<keyword evidence="9" id="KW-0966">Cell projection</keyword>
<dbReference type="InterPro" id="IPR011044">
    <property type="entry name" value="Quino_amine_DH_bsu"/>
</dbReference>
<feature type="domain" description="Cep192/Spd-2-like" evidence="15">
    <location>
        <begin position="1294"/>
        <end position="1383"/>
    </location>
</feature>
<dbReference type="PRINTS" id="PR00723">
    <property type="entry name" value="SUBTILISIN"/>
</dbReference>
<dbReference type="PROSITE" id="PS51892">
    <property type="entry name" value="SUBTILASE"/>
    <property type="match status" value="1"/>
</dbReference>
<gene>
    <name evidence="17" type="ORF">HNQ64_004752</name>
</gene>
<dbReference type="RefSeq" id="WP_184213060.1">
    <property type="nucleotide sequence ID" value="NZ_JACHIF010000013.1"/>
</dbReference>
<dbReference type="InterPro" id="IPR015500">
    <property type="entry name" value="Peptidase_S8_subtilisin-rel"/>
</dbReference>
<dbReference type="NCBIfam" id="NF012200">
    <property type="entry name" value="choice_anch_D"/>
    <property type="match status" value="4"/>
</dbReference>
<feature type="active site" description="Charge relay system" evidence="10">
    <location>
        <position position="306"/>
    </location>
</feature>
<feature type="domain" description="BACON" evidence="14">
    <location>
        <begin position="2237"/>
        <end position="2295"/>
    </location>
</feature>
<evidence type="ECO:0000256" key="6">
    <source>
        <dbReference type="ARBA" id="ARBA00022801"/>
    </source>
</evidence>
<evidence type="ECO:0000256" key="10">
    <source>
        <dbReference type="PROSITE-ProRule" id="PRU01240"/>
    </source>
</evidence>
<comment type="subcellular location">
    <subcellularLocation>
        <location evidence="1">Cell projection</location>
        <location evidence="1">Cilium</location>
    </subcellularLocation>
    <subcellularLocation>
        <location evidence="2">Cytoplasm</location>
    </subcellularLocation>
</comment>
<dbReference type="GO" id="GO:0005737">
    <property type="term" value="C:cytoplasm"/>
    <property type="evidence" value="ECO:0007669"/>
    <property type="project" value="UniProtKB-SubCell"/>
</dbReference>
<feature type="compositionally biased region" description="Low complexity" evidence="12">
    <location>
        <begin position="14"/>
        <end position="27"/>
    </location>
</feature>
<reference evidence="17 18" key="1">
    <citation type="submission" date="2020-08" db="EMBL/GenBank/DDBJ databases">
        <title>Genomic Encyclopedia of Type Strains, Phase IV (KMG-IV): sequencing the most valuable type-strain genomes for metagenomic binning, comparative biology and taxonomic classification.</title>
        <authorList>
            <person name="Goeker M."/>
        </authorList>
    </citation>
    <scope>NUCLEOTIDE SEQUENCE [LARGE SCALE GENOMIC DNA]</scope>
    <source>
        <strain evidence="17 18">DSM 12251</strain>
    </source>
</reference>
<evidence type="ECO:0000256" key="5">
    <source>
        <dbReference type="ARBA" id="ARBA00022670"/>
    </source>
</evidence>
<keyword evidence="7 10" id="KW-0720">Serine protease</keyword>
<evidence type="ECO:0000256" key="9">
    <source>
        <dbReference type="ARBA" id="ARBA00023273"/>
    </source>
</evidence>
<dbReference type="InterPro" id="IPR023828">
    <property type="entry name" value="Peptidase_S8_Ser-AS"/>
</dbReference>
<feature type="domain" description="HYDIN/VesB/CFA65-like Ig-like" evidence="16">
    <location>
        <begin position="1501"/>
        <end position="1593"/>
    </location>
</feature>
<keyword evidence="5 10" id="KW-0645">Protease</keyword>